<evidence type="ECO:0000256" key="11">
    <source>
        <dbReference type="HAMAP-Rule" id="MF_00484"/>
    </source>
</evidence>
<dbReference type="Gene3D" id="3.40.50.2000">
    <property type="entry name" value="Glycogen Phosphorylase B"/>
    <property type="match status" value="2"/>
</dbReference>
<dbReference type="SUPFAM" id="SSF53756">
    <property type="entry name" value="UDP-Glycosyltransferase/glycogen phosphorylase"/>
    <property type="match status" value="1"/>
</dbReference>
<dbReference type="Proteomes" id="UP000238385">
    <property type="component" value="Unassembled WGS sequence"/>
</dbReference>
<dbReference type="Pfam" id="PF00534">
    <property type="entry name" value="Glycos_transf_1"/>
    <property type="match status" value="1"/>
</dbReference>
<keyword evidence="15" id="KW-1185">Reference proteome</keyword>
<comment type="function">
    <text evidence="2 11">Synthesizes alpha-1,4-glucan chains using ADP-glucose.</text>
</comment>
<evidence type="ECO:0000256" key="1">
    <source>
        <dbReference type="ARBA" id="ARBA00001478"/>
    </source>
</evidence>
<evidence type="ECO:0000313" key="14">
    <source>
        <dbReference type="EMBL" id="PSF06298.1"/>
    </source>
</evidence>
<dbReference type="PANTHER" id="PTHR45825:SF11">
    <property type="entry name" value="ALPHA AMYLASE DOMAIN-CONTAINING PROTEIN"/>
    <property type="match status" value="1"/>
</dbReference>
<dbReference type="CDD" id="cd03791">
    <property type="entry name" value="GT5_Glycogen_synthase_DULL1-like"/>
    <property type="match status" value="1"/>
</dbReference>
<evidence type="ECO:0000256" key="4">
    <source>
        <dbReference type="ARBA" id="ARBA00010281"/>
    </source>
</evidence>
<evidence type="ECO:0000313" key="15">
    <source>
        <dbReference type="Proteomes" id="UP000238385"/>
    </source>
</evidence>
<dbReference type="InterPro" id="IPR001296">
    <property type="entry name" value="Glyco_trans_1"/>
</dbReference>
<dbReference type="RefSeq" id="WP_106672929.1">
    <property type="nucleotide sequence ID" value="NZ_BMFE01000002.1"/>
</dbReference>
<evidence type="ECO:0000256" key="10">
    <source>
        <dbReference type="ARBA" id="ARBA00031722"/>
    </source>
</evidence>
<comment type="pathway">
    <text evidence="3 11">Glycan biosynthesis; glycogen biosynthesis.</text>
</comment>
<evidence type="ECO:0000256" key="2">
    <source>
        <dbReference type="ARBA" id="ARBA00002764"/>
    </source>
</evidence>
<dbReference type="UniPathway" id="UPA00164"/>
<evidence type="ECO:0000256" key="9">
    <source>
        <dbReference type="ARBA" id="ARBA00023056"/>
    </source>
</evidence>
<evidence type="ECO:0000256" key="7">
    <source>
        <dbReference type="ARBA" id="ARBA00022676"/>
    </source>
</evidence>
<organism evidence="14 15">
    <name type="scientific">Marinobacter halophilus</name>
    <dbReference type="NCBI Taxonomy" id="1323740"/>
    <lineage>
        <taxon>Bacteria</taxon>
        <taxon>Pseudomonadati</taxon>
        <taxon>Pseudomonadota</taxon>
        <taxon>Gammaproteobacteria</taxon>
        <taxon>Pseudomonadales</taxon>
        <taxon>Marinobacteraceae</taxon>
        <taxon>Marinobacter</taxon>
    </lineage>
</organism>
<dbReference type="GO" id="GO:0009011">
    <property type="term" value="F:alpha-1,4-glucan glucosyltransferase (ADP-glucose donor) activity"/>
    <property type="evidence" value="ECO:0007669"/>
    <property type="project" value="UniProtKB-UniRule"/>
</dbReference>
<name>A0A2T1K8E8_9GAMM</name>
<keyword evidence="8 11" id="KW-0808">Transferase</keyword>
<keyword evidence="7 11" id="KW-0328">Glycosyltransferase</keyword>
<dbReference type="GO" id="GO:0004373">
    <property type="term" value="F:alpha-1,4-glucan glucosyltransferase (UDP-glucose donor) activity"/>
    <property type="evidence" value="ECO:0007669"/>
    <property type="project" value="InterPro"/>
</dbReference>
<comment type="similarity">
    <text evidence="4 11">Belongs to the glycosyltransferase 1 family. Bacterial/plant glycogen synthase subfamily.</text>
</comment>
<protein>
    <recommendedName>
        <fullName evidence="6 11">Glycogen synthase</fullName>
        <ecNumber evidence="5 11">2.4.1.21</ecNumber>
    </recommendedName>
    <alternativeName>
        <fullName evidence="10 11">Starch [bacterial glycogen] synthase</fullName>
    </alternativeName>
</protein>
<dbReference type="HAMAP" id="MF_00484">
    <property type="entry name" value="Glycogen_synth"/>
    <property type="match status" value="1"/>
</dbReference>
<dbReference type="AlphaFoldDB" id="A0A2T1K8E8"/>
<feature type="domain" description="Starch synthase catalytic" evidence="13">
    <location>
        <begin position="3"/>
        <end position="243"/>
    </location>
</feature>
<feature type="binding site" evidence="11">
    <location>
        <position position="16"/>
    </location>
    <ligand>
        <name>ADP-alpha-D-glucose</name>
        <dbReference type="ChEBI" id="CHEBI:57498"/>
    </ligand>
</feature>
<reference evidence="14 15" key="1">
    <citation type="submission" date="2018-03" db="EMBL/GenBank/DDBJ databases">
        <title>Marinobacter brunus sp. nov., a marine bacterium of Gamma-proteobacteria isolated from the surface seawater of the South China Sea.</title>
        <authorList>
            <person name="Cheng H."/>
            <person name="Wu Y.-H."/>
            <person name="Xamxidin M."/>
            <person name="Xu X.-W."/>
        </authorList>
    </citation>
    <scope>NUCLEOTIDE SEQUENCE [LARGE SCALE GENOMIC DNA]</scope>
    <source>
        <strain evidence="14 15">JCM 30472</strain>
    </source>
</reference>
<dbReference type="OrthoDB" id="9808590at2"/>
<evidence type="ECO:0000256" key="3">
    <source>
        <dbReference type="ARBA" id="ARBA00004964"/>
    </source>
</evidence>
<keyword evidence="9 11" id="KW-0320">Glycogen biosynthesis</keyword>
<evidence type="ECO:0000256" key="8">
    <source>
        <dbReference type="ARBA" id="ARBA00022679"/>
    </source>
</evidence>
<evidence type="ECO:0000259" key="12">
    <source>
        <dbReference type="Pfam" id="PF00534"/>
    </source>
</evidence>
<dbReference type="GO" id="GO:0005978">
    <property type="term" value="P:glycogen biosynthetic process"/>
    <property type="evidence" value="ECO:0007669"/>
    <property type="project" value="UniProtKB-UniRule"/>
</dbReference>
<evidence type="ECO:0000259" key="13">
    <source>
        <dbReference type="Pfam" id="PF08323"/>
    </source>
</evidence>
<sequence>MTRILFVTSEVFPLVKTGGLADVSSSLPEALCKLGMDCQILLPGYPAALKAARAAGSRRKTRFRFGQYDVALWQTRLPDTAVTLWLIDCPALFDRSSDSPYQNEKGEDWWDNAHRFHLFARIGAMMALGQLGLPWQPDIVHCNDWQTGLIPVFLDNTQHQHAPKTVFTIHNLAYQGLFSQETFRALGLPDYLWRFEFLEFHEQLSFLKGGLVFSDAITTVSPSYADEIQTPWFGNGLDGLLRHRSGHLHGILNGIDTRAWNPEQDPWLDVHYGPGHLKNKAQCKAKLKQELGLEPGGAPLLGFVGRLVEQKGLDWLLAVMLPLLNQGCQFAVLGAGQSHYQDRLQELAREWQQQLSLTLGYHEGLAHKITAGCDMFLMPSQFEPCGLNQMYSLRYGTIPVVHGVGGLNDTVFDPSEEVTGKANGFVFREPTADAFLTAIQRALTAKASAKTWRRLQDNAMAADYSWKHRAKEYATLYQNLITGDGRLHED</sequence>
<evidence type="ECO:0000256" key="5">
    <source>
        <dbReference type="ARBA" id="ARBA00012588"/>
    </source>
</evidence>
<dbReference type="EMBL" id="PXNN01000017">
    <property type="protein sequence ID" value="PSF06298.1"/>
    <property type="molecule type" value="Genomic_DNA"/>
</dbReference>
<gene>
    <name evidence="11" type="primary">glgA</name>
    <name evidence="14" type="ORF">C7H08_14345</name>
</gene>
<dbReference type="Pfam" id="PF08323">
    <property type="entry name" value="Glyco_transf_5"/>
    <property type="match status" value="1"/>
</dbReference>
<dbReference type="InterPro" id="IPR011835">
    <property type="entry name" value="GS/SS"/>
</dbReference>
<comment type="caution">
    <text evidence="14">The sequence shown here is derived from an EMBL/GenBank/DDBJ whole genome shotgun (WGS) entry which is preliminary data.</text>
</comment>
<dbReference type="PANTHER" id="PTHR45825">
    <property type="entry name" value="GRANULE-BOUND STARCH SYNTHASE 1, CHLOROPLASTIC/AMYLOPLASTIC"/>
    <property type="match status" value="1"/>
</dbReference>
<evidence type="ECO:0000256" key="6">
    <source>
        <dbReference type="ARBA" id="ARBA00019935"/>
    </source>
</evidence>
<accession>A0A2T1K8E8</accession>
<dbReference type="NCBIfam" id="NF001899">
    <property type="entry name" value="PRK00654.1-2"/>
    <property type="match status" value="1"/>
</dbReference>
<dbReference type="EC" id="2.4.1.21" evidence="5 11"/>
<proteinExistence type="inferred from homology"/>
<dbReference type="NCBIfam" id="TIGR02095">
    <property type="entry name" value="glgA"/>
    <property type="match status" value="1"/>
</dbReference>
<dbReference type="InterPro" id="IPR013534">
    <property type="entry name" value="Starch_synth_cat_dom"/>
</dbReference>
<feature type="domain" description="Glycosyl transferase family 1" evidence="12">
    <location>
        <begin position="294"/>
        <end position="453"/>
    </location>
</feature>
<comment type="catalytic activity">
    <reaction evidence="1 11">
        <text>[(1-&gt;4)-alpha-D-glucosyl](n) + ADP-alpha-D-glucose = [(1-&gt;4)-alpha-D-glucosyl](n+1) + ADP + H(+)</text>
        <dbReference type="Rhea" id="RHEA:18189"/>
        <dbReference type="Rhea" id="RHEA-COMP:9584"/>
        <dbReference type="Rhea" id="RHEA-COMP:9587"/>
        <dbReference type="ChEBI" id="CHEBI:15378"/>
        <dbReference type="ChEBI" id="CHEBI:15444"/>
        <dbReference type="ChEBI" id="CHEBI:57498"/>
        <dbReference type="ChEBI" id="CHEBI:456216"/>
        <dbReference type="EC" id="2.4.1.21"/>
    </reaction>
</comment>